<evidence type="ECO:0000259" key="6">
    <source>
        <dbReference type="Pfam" id="PF06429"/>
    </source>
</evidence>
<accession>A0A5K7ZHS7</accession>
<evidence type="ECO:0000256" key="2">
    <source>
        <dbReference type="ARBA" id="ARBA00009677"/>
    </source>
</evidence>
<keyword evidence="3 4" id="KW-0975">Bacterial flagellum</keyword>
<dbReference type="Pfam" id="PF22692">
    <property type="entry name" value="LlgE_F_G_D1"/>
    <property type="match status" value="1"/>
</dbReference>
<dbReference type="KEGG" id="dov:DSCO28_03810"/>
<feature type="domain" description="Flagellar basal body rod protein N-terminal" evidence="5">
    <location>
        <begin position="5"/>
        <end position="35"/>
    </location>
</feature>
<evidence type="ECO:0000256" key="4">
    <source>
        <dbReference type="RuleBase" id="RU362116"/>
    </source>
</evidence>
<dbReference type="GO" id="GO:0071978">
    <property type="term" value="P:bacterial-type flagellum-dependent swarming motility"/>
    <property type="evidence" value="ECO:0007669"/>
    <property type="project" value="TreeGrafter"/>
</dbReference>
<keyword evidence="8" id="KW-0966">Cell projection</keyword>
<dbReference type="NCBIfam" id="TIGR03506">
    <property type="entry name" value="FlgEFG_subfam"/>
    <property type="match status" value="1"/>
</dbReference>
<dbReference type="PROSITE" id="PS00588">
    <property type="entry name" value="FLAGELLA_BB_ROD"/>
    <property type="match status" value="1"/>
</dbReference>
<protein>
    <submittedName>
        <fullName evidence="8">Flagellar basal-body rod protein FlgF</fullName>
    </submittedName>
</protein>
<comment type="similarity">
    <text evidence="2 4">Belongs to the flagella basal body rod proteins family.</text>
</comment>
<dbReference type="InterPro" id="IPR037925">
    <property type="entry name" value="FlgE/F/G-like"/>
</dbReference>
<dbReference type="InterPro" id="IPR053967">
    <property type="entry name" value="LlgE_F_G-like_D1"/>
</dbReference>
<evidence type="ECO:0000259" key="5">
    <source>
        <dbReference type="Pfam" id="PF00460"/>
    </source>
</evidence>
<gene>
    <name evidence="8" type="primary">flgF</name>
    <name evidence="8" type="ORF">DSCO28_03810</name>
</gene>
<dbReference type="InterPro" id="IPR010930">
    <property type="entry name" value="Flg_bb/hook_C_dom"/>
</dbReference>
<evidence type="ECO:0000256" key="3">
    <source>
        <dbReference type="ARBA" id="ARBA00023143"/>
    </source>
</evidence>
<feature type="domain" description="Flagellar hook protein FlgE/F/G-like D1" evidence="7">
    <location>
        <begin position="90"/>
        <end position="151"/>
    </location>
</feature>
<comment type="subcellular location">
    <subcellularLocation>
        <location evidence="1 4">Bacterial flagellum basal body</location>
    </subcellularLocation>
</comment>
<dbReference type="RefSeq" id="WP_155320923.1">
    <property type="nucleotide sequence ID" value="NZ_AP021876.1"/>
</dbReference>
<sequence>MNGGMYLSASGAMVQQLRLEMLANNVANINTVGYKGEKSVFRVSEAASSTIQTLSEDETQPLSPYAPPFEVMIDFSQGALRQTGNSLDVAINGSGFFSVQTPDGVQYTRQGSFTLDEEGNLVTQDGYAVLGEGGPITLEEGQVQIDLEGTILVDGDEVGQLQVTEFADPSVLEKSGNGRFSLADGAAAGQRPEFVEVNQGYLEAANVNTIQAMTEMIETSRAFEAYQKVIQTADDANSTSINDVGKSV</sequence>
<evidence type="ECO:0000259" key="7">
    <source>
        <dbReference type="Pfam" id="PF22692"/>
    </source>
</evidence>
<reference evidence="8 9" key="1">
    <citation type="submission" date="2019-11" db="EMBL/GenBank/DDBJ databases">
        <title>Comparative genomics of hydrocarbon-degrading Desulfosarcina strains.</title>
        <authorList>
            <person name="Watanabe M."/>
            <person name="Kojima H."/>
            <person name="Fukui M."/>
        </authorList>
    </citation>
    <scope>NUCLEOTIDE SEQUENCE [LARGE SCALE GENOMIC DNA]</scope>
    <source>
        <strain evidence="8 9">28bB2T</strain>
    </source>
</reference>
<name>A0A5K7ZHS7_9BACT</name>
<dbReference type="SUPFAM" id="SSF117143">
    <property type="entry name" value="Flagellar hook protein flgE"/>
    <property type="match status" value="1"/>
</dbReference>
<dbReference type="InterPro" id="IPR020013">
    <property type="entry name" value="Flagellar_FlgE/F/G"/>
</dbReference>
<dbReference type="GO" id="GO:0030694">
    <property type="term" value="C:bacterial-type flagellum basal body, rod"/>
    <property type="evidence" value="ECO:0007669"/>
    <property type="project" value="InterPro"/>
</dbReference>
<dbReference type="InterPro" id="IPR001444">
    <property type="entry name" value="Flag_bb_rod_N"/>
</dbReference>
<evidence type="ECO:0000313" key="8">
    <source>
        <dbReference type="EMBL" id="BBO79815.1"/>
    </source>
</evidence>
<evidence type="ECO:0000256" key="1">
    <source>
        <dbReference type="ARBA" id="ARBA00004117"/>
    </source>
</evidence>
<dbReference type="PANTHER" id="PTHR30435">
    <property type="entry name" value="FLAGELLAR PROTEIN"/>
    <property type="match status" value="1"/>
</dbReference>
<evidence type="ECO:0000313" key="9">
    <source>
        <dbReference type="Proteomes" id="UP000425960"/>
    </source>
</evidence>
<organism evidence="8 9">
    <name type="scientific">Desulfosarcina ovata subsp. sediminis</name>
    <dbReference type="NCBI Taxonomy" id="885957"/>
    <lineage>
        <taxon>Bacteria</taxon>
        <taxon>Pseudomonadati</taxon>
        <taxon>Thermodesulfobacteriota</taxon>
        <taxon>Desulfobacteria</taxon>
        <taxon>Desulfobacterales</taxon>
        <taxon>Desulfosarcinaceae</taxon>
        <taxon>Desulfosarcina</taxon>
    </lineage>
</organism>
<dbReference type="AlphaFoldDB" id="A0A5K7ZHS7"/>
<dbReference type="NCBIfam" id="TIGR02490">
    <property type="entry name" value="flgF"/>
    <property type="match status" value="1"/>
</dbReference>
<proteinExistence type="inferred from homology"/>
<dbReference type="InterPro" id="IPR019776">
    <property type="entry name" value="Flagellar_basal_body_rod_CS"/>
</dbReference>
<keyword evidence="8" id="KW-0969">Cilium</keyword>
<feature type="domain" description="Flagellar basal-body/hook protein C-terminal" evidence="6">
    <location>
        <begin position="199"/>
        <end position="242"/>
    </location>
</feature>
<dbReference type="EMBL" id="AP021876">
    <property type="protein sequence ID" value="BBO79815.1"/>
    <property type="molecule type" value="Genomic_DNA"/>
</dbReference>
<dbReference type="Pfam" id="PF00460">
    <property type="entry name" value="Flg_bb_rod"/>
    <property type="match status" value="1"/>
</dbReference>
<keyword evidence="8" id="KW-0282">Flagellum</keyword>
<dbReference type="Pfam" id="PF06429">
    <property type="entry name" value="Flg_bbr_C"/>
    <property type="match status" value="1"/>
</dbReference>
<dbReference type="Proteomes" id="UP000425960">
    <property type="component" value="Chromosome"/>
</dbReference>
<dbReference type="PANTHER" id="PTHR30435:SF19">
    <property type="entry name" value="FLAGELLAR BASAL-BODY ROD PROTEIN FLGG"/>
    <property type="match status" value="1"/>
</dbReference>
<dbReference type="InterPro" id="IPR012836">
    <property type="entry name" value="FlgF"/>
</dbReference>